<dbReference type="GO" id="GO:0008270">
    <property type="term" value="F:zinc ion binding"/>
    <property type="evidence" value="ECO:0007669"/>
    <property type="project" value="InterPro"/>
</dbReference>
<dbReference type="EMBL" id="CP086720">
    <property type="protein sequence ID" value="WOO86289.1"/>
    <property type="molecule type" value="Genomic_DNA"/>
</dbReference>
<sequence length="641" mass="67882">MRAACDACRLRKVKCVEQGARCAFCTSLDIQCTVTARTRKRRTSPGSIAPAAGVRKPPAAAAPPPPPAGPSRQPSSSSISTPAHPPPRPTAAGPRSRLLGVQGLTRAALDGCLEAFFSTVGRVFRPSLPQDVFLPRAQVALYHAAGLPVPPELGDTPAASKLLILAVACCGAPFSHSYAALAEPLYNHCRMILAQKSLLSAASALDAIDAVLLLSELYVRSRHAASGTRASPTTLDPLGKGTVVDLMFYHKLHIPLPDSPDHMRRQTLFWTVYIHDAIRSASAHTCYRIVDEDHAWPKLVESEAFPYATLTLNTRRICEVHLSARAKGAGFGDDEVQATLAELSALGPKLTVSIATIEEACTGDGPSPATPSHAYRPLTAVEQLFLLSMSKWLHVVVWVAVQENEERHPGQISPAVRAAVEAATMAACEVMARLAEMCTQYALHVHAPRSIRNHMASFTLFLVRAFKAIDKPSVAESSKYFALAETLNRGIRGATAYPDSIALADTLRMALYHASGVQTTDATRVAERGLPALQGESLPAEIAPTPLPSAVGGAAEGEDVSSPHILPEQPAAVLGAAIASAPLSALFSSTSPASIPTPGGWAAYSNVPFDPETGLEGHPLDWADLVFTLKECGFGLPIAPN</sequence>
<gene>
    <name evidence="8" type="ORF">LOC62_07G009770</name>
</gene>
<organism evidence="8 9">
    <name type="scientific">Vanrija pseudolonga</name>
    <dbReference type="NCBI Taxonomy" id="143232"/>
    <lineage>
        <taxon>Eukaryota</taxon>
        <taxon>Fungi</taxon>
        <taxon>Dikarya</taxon>
        <taxon>Basidiomycota</taxon>
        <taxon>Agaricomycotina</taxon>
        <taxon>Tremellomycetes</taxon>
        <taxon>Trichosporonales</taxon>
        <taxon>Trichosporonaceae</taxon>
        <taxon>Vanrija</taxon>
    </lineage>
</organism>
<keyword evidence="5" id="KW-0539">Nucleus</keyword>
<accession>A0AAF0YLE1</accession>
<feature type="compositionally biased region" description="Low complexity" evidence="6">
    <location>
        <begin position="49"/>
        <end position="59"/>
    </location>
</feature>
<reference evidence="8" key="1">
    <citation type="submission" date="2023-10" db="EMBL/GenBank/DDBJ databases">
        <authorList>
            <person name="Noh H."/>
        </authorList>
    </citation>
    <scope>NUCLEOTIDE SEQUENCE</scope>
    <source>
        <strain evidence="8">DUCC4014</strain>
    </source>
</reference>
<evidence type="ECO:0000313" key="9">
    <source>
        <dbReference type="Proteomes" id="UP000827549"/>
    </source>
</evidence>
<dbReference type="InterPro" id="IPR001138">
    <property type="entry name" value="Zn2Cys6_DnaBD"/>
</dbReference>
<protein>
    <recommendedName>
        <fullName evidence="7">Zn(2)-C6 fungal-type domain-containing protein</fullName>
    </recommendedName>
</protein>
<dbReference type="Gene3D" id="4.10.240.10">
    <property type="entry name" value="Zn(2)-C6 fungal-type DNA-binding domain"/>
    <property type="match status" value="1"/>
</dbReference>
<evidence type="ECO:0000259" key="7">
    <source>
        <dbReference type="PROSITE" id="PS00463"/>
    </source>
</evidence>
<evidence type="ECO:0000256" key="4">
    <source>
        <dbReference type="ARBA" id="ARBA00023163"/>
    </source>
</evidence>
<dbReference type="GO" id="GO:0000981">
    <property type="term" value="F:DNA-binding transcription factor activity, RNA polymerase II-specific"/>
    <property type="evidence" value="ECO:0007669"/>
    <property type="project" value="InterPro"/>
</dbReference>
<dbReference type="PANTHER" id="PTHR47338:SF5">
    <property type="entry name" value="ZN(II)2CYS6 TRANSCRIPTION FACTOR (EUROFUNG)"/>
    <property type="match status" value="1"/>
</dbReference>
<evidence type="ECO:0000256" key="1">
    <source>
        <dbReference type="ARBA" id="ARBA00004123"/>
    </source>
</evidence>
<evidence type="ECO:0000256" key="3">
    <source>
        <dbReference type="ARBA" id="ARBA00023015"/>
    </source>
</evidence>
<feature type="region of interest" description="Disordered" evidence="6">
    <location>
        <begin position="37"/>
        <end position="95"/>
    </location>
</feature>
<feature type="domain" description="Zn(2)-C6 fungal-type" evidence="7">
    <location>
        <begin position="4"/>
        <end position="32"/>
    </location>
</feature>
<dbReference type="Pfam" id="PF00172">
    <property type="entry name" value="Zn_clus"/>
    <property type="match status" value="1"/>
</dbReference>
<keyword evidence="4" id="KW-0804">Transcription</keyword>
<dbReference type="AlphaFoldDB" id="A0AAF0YLE1"/>
<dbReference type="PROSITE" id="PS00463">
    <property type="entry name" value="ZN2_CY6_FUNGAL_1"/>
    <property type="match status" value="1"/>
</dbReference>
<dbReference type="GeneID" id="87812931"/>
<comment type="subcellular location">
    <subcellularLocation>
        <location evidence="1">Nucleus</location>
    </subcellularLocation>
</comment>
<evidence type="ECO:0000256" key="5">
    <source>
        <dbReference type="ARBA" id="ARBA00023242"/>
    </source>
</evidence>
<dbReference type="InterPro" id="IPR036864">
    <property type="entry name" value="Zn2-C6_fun-type_DNA-bd_sf"/>
</dbReference>
<name>A0AAF0YLE1_9TREE</name>
<evidence type="ECO:0000313" key="8">
    <source>
        <dbReference type="EMBL" id="WOO86289.1"/>
    </source>
</evidence>
<keyword evidence="3" id="KW-0805">Transcription regulation</keyword>
<evidence type="ECO:0000256" key="6">
    <source>
        <dbReference type="SAM" id="MobiDB-lite"/>
    </source>
</evidence>
<keyword evidence="9" id="KW-1185">Reference proteome</keyword>
<dbReference type="CDD" id="cd12148">
    <property type="entry name" value="fungal_TF_MHR"/>
    <property type="match status" value="1"/>
</dbReference>
<dbReference type="SUPFAM" id="SSF57701">
    <property type="entry name" value="Zn2/Cys6 DNA-binding domain"/>
    <property type="match status" value="1"/>
</dbReference>
<dbReference type="PANTHER" id="PTHR47338">
    <property type="entry name" value="ZN(II)2CYS6 TRANSCRIPTION FACTOR (EUROFUNG)-RELATED"/>
    <property type="match status" value="1"/>
</dbReference>
<feature type="compositionally biased region" description="Pro residues" evidence="6">
    <location>
        <begin position="60"/>
        <end position="69"/>
    </location>
</feature>
<dbReference type="CDD" id="cd00067">
    <property type="entry name" value="GAL4"/>
    <property type="match status" value="1"/>
</dbReference>
<dbReference type="SMART" id="SM00066">
    <property type="entry name" value="GAL4"/>
    <property type="match status" value="1"/>
</dbReference>
<dbReference type="RefSeq" id="XP_062632315.1">
    <property type="nucleotide sequence ID" value="XM_062776331.1"/>
</dbReference>
<dbReference type="Proteomes" id="UP000827549">
    <property type="component" value="Chromosome 7"/>
</dbReference>
<proteinExistence type="predicted"/>
<feature type="compositionally biased region" description="Low complexity" evidence="6">
    <location>
        <begin position="70"/>
        <end position="82"/>
    </location>
</feature>
<dbReference type="InterPro" id="IPR050815">
    <property type="entry name" value="TF_fung"/>
</dbReference>
<evidence type="ECO:0000256" key="2">
    <source>
        <dbReference type="ARBA" id="ARBA00022723"/>
    </source>
</evidence>
<keyword evidence="2" id="KW-0479">Metal-binding</keyword>
<dbReference type="GO" id="GO:0005634">
    <property type="term" value="C:nucleus"/>
    <property type="evidence" value="ECO:0007669"/>
    <property type="project" value="UniProtKB-SubCell"/>
</dbReference>